<name>A0A8J4UPR3_9MYCE</name>
<dbReference type="InterPro" id="IPR036754">
    <property type="entry name" value="YbaK/aa-tRNA-synt-asso_dom_sf"/>
</dbReference>
<evidence type="ECO:0000313" key="4">
    <source>
        <dbReference type="Proteomes" id="UP000695562"/>
    </source>
</evidence>
<proteinExistence type="predicted"/>
<evidence type="ECO:0000259" key="2">
    <source>
        <dbReference type="Pfam" id="PF04073"/>
    </source>
</evidence>
<organism evidence="3 4">
    <name type="scientific">Polysphondylium violaceum</name>
    <dbReference type="NCBI Taxonomy" id="133409"/>
    <lineage>
        <taxon>Eukaryota</taxon>
        <taxon>Amoebozoa</taxon>
        <taxon>Evosea</taxon>
        <taxon>Eumycetozoa</taxon>
        <taxon>Dictyostelia</taxon>
        <taxon>Dictyosteliales</taxon>
        <taxon>Dictyosteliaceae</taxon>
        <taxon>Polysphondylium</taxon>
    </lineage>
</organism>
<gene>
    <name evidence="3" type="ORF">CYY_009112</name>
</gene>
<dbReference type="PANTHER" id="PTHR30411">
    <property type="entry name" value="CYTOPLASMIC PROTEIN"/>
    <property type="match status" value="1"/>
</dbReference>
<dbReference type="EMBL" id="AJWJ01000638">
    <property type="protein sequence ID" value="KAF2069571.1"/>
    <property type="molecule type" value="Genomic_DNA"/>
</dbReference>
<dbReference type="CDD" id="cd04332">
    <property type="entry name" value="YbaK_like"/>
    <property type="match status" value="1"/>
</dbReference>
<evidence type="ECO:0000256" key="1">
    <source>
        <dbReference type="SAM" id="Coils"/>
    </source>
</evidence>
<keyword evidence="4" id="KW-1185">Reference proteome</keyword>
<sequence>MSLNDNLITKQNQILSKLEELQKRLDNITASDVVTENEKRISNYLANDLKLDFKLTRVPSTYYDWTLEQRSNYLKTPSPEYLCKTIILENTECVNSDTSIQSNSRYYAVIIQYTTKIQSHKIFKFIKNINPQESSKKFHFRLAPPEVTQQMTGFEFNAVCPVGGNTRIPIIISKHIMDLPHGKAWLGGGEVDLKLEIDTLQFKQRVEESGTLVYVTDIIDPVNITTNSTTDDLQ</sequence>
<dbReference type="Gene3D" id="3.90.960.10">
    <property type="entry name" value="YbaK/aminoacyl-tRNA synthetase-associated domain"/>
    <property type="match status" value="1"/>
</dbReference>
<evidence type="ECO:0000313" key="3">
    <source>
        <dbReference type="EMBL" id="KAF2069571.1"/>
    </source>
</evidence>
<comment type="caution">
    <text evidence="3">The sequence shown here is derived from an EMBL/GenBank/DDBJ whole genome shotgun (WGS) entry which is preliminary data.</text>
</comment>
<dbReference type="SUPFAM" id="SSF55826">
    <property type="entry name" value="YbaK/ProRS associated domain"/>
    <property type="match status" value="1"/>
</dbReference>
<keyword evidence="1" id="KW-0175">Coiled coil</keyword>
<protein>
    <recommendedName>
        <fullName evidence="2">YbaK/aminoacyl-tRNA synthetase-associated domain-containing protein</fullName>
    </recommendedName>
</protein>
<dbReference type="GO" id="GO:0002161">
    <property type="term" value="F:aminoacyl-tRNA deacylase activity"/>
    <property type="evidence" value="ECO:0007669"/>
    <property type="project" value="InterPro"/>
</dbReference>
<dbReference type="AlphaFoldDB" id="A0A8J4UPR3"/>
<dbReference type="Proteomes" id="UP000695562">
    <property type="component" value="Unassembled WGS sequence"/>
</dbReference>
<feature type="domain" description="YbaK/aminoacyl-tRNA synthetase-associated" evidence="2">
    <location>
        <begin position="78"/>
        <end position="202"/>
    </location>
</feature>
<dbReference type="OrthoDB" id="1058301at2759"/>
<accession>A0A8J4UPR3</accession>
<dbReference type="Pfam" id="PF04073">
    <property type="entry name" value="tRNA_edit"/>
    <property type="match status" value="1"/>
</dbReference>
<dbReference type="PANTHER" id="PTHR30411:SF4">
    <property type="entry name" value="YBAK_AMINOACYL-TRNA SYNTHETASE-ASSOCIATED DOMAIN-CONTAINING PROTEIN"/>
    <property type="match status" value="1"/>
</dbReference>
<dbReference type="InterPro" id="IPR007214">
    <property type="entry name" value="YbaK/aa-tRNA-synth-assoc-dom"/>
</dbReference>
<reference evidence="3" key="1">
    <citation type="submission" date="2020-01" db="EMBL/GenBank/DDBJ databases">
        <title>Development of genomics and gene disruption for Polysphondylium violaceum indicates a role for the polyketide synthase stlB in stalk morphogenesis.</title>
        <authorList>
            <person name="Narita B."/>
            <person name="Kawabe Y."/>
            <person name="Kin K."/>
            <person name="Saito T."/>
            <person name="Gibbs R."/>
            <person name="Kuspa A."/>
            <person name="Muzny D."/>
            <person name="Queller D."/>
            <person name="Richards S."/>
            <person name="Strassman J."/>
            <person name="Sucgang R."/>
            <person name="Worley K."/>
            <person name="Schaap P."/>
        </authorList>
    </citation>
    <scope>NUCLEOTIDE SEQUENCE</scope>
    <source>
        <strain evidence="3">QSvi11</strain>
    </source>
</reference>
<feature type="coiled-coil region" evidence="1">
    <location>
        <begin position="4"/>
        <end position="31"/>
    </location>
</feature>